<dbReference type="PROSITE" id="PS00165">
    <property type="entry name" value="DEHYDRATASE_SER_THR"/>
    <property type="match status" value="1"/>
</dbReference>
<sequence length="373" mass="41091">MSIKYICCECDKKYDPKTLVFRCECGGLLDLEKFDFIFSKEDILSNEWNLFRYLKTLPFDDSFNLWKDLTMGEGLTPIIPLEKDNPNLLVKVDYLMPTLSFKDRGAVVLISKAKELGIKKVIQDSSGNAGNSIAAYASRVGIECDIYVPEGTSSKKIKQISSHGAKVHIVKGTREDTAKAALNAVENGEGFYASHVYNPFFYQGTKTYAYEIYEQLNGDLPGSLVIPVGNGTLLLGCYYGFKELLDLGLIEKIPKIIAVQAKGCAPIYRAFKEGKDSVDEVTNTGTLAEGIAIAKPMRGKQILEAIRATEGEIITAPENKIVEARKYLAEKGFYVEPTTAATFAGFINYYNANNSELDGKVILPLCGAGLKKD</sequence>
<dbReference type="InterPro" id="IPR050147">
    <property type="entry name" value="Ser/Thr_Dehydratase"/>
</dbReference>
<dbReference type="EMBL" id="NIBG01000003">
    <property type="protein sequence ID" value="PAB60440.1"/>
    <property type="molecule type" value="Genomic_DNA"/>
</dbReference>
<name>A0A267MNW5_9FIRM</name>
<dbReference type="Pfam" id="PF00291">
    <property type="entry name" value="PALP"/>
    <property type="match status" value="1"/>
</dbReference>
<protein>
    <submittedName>
        <fullName evidence="5">Threonine synthase</fullName>
    </submittedName>
</protein>
<dbReference type="GO" id="GO:0030170">
    <property type="term" value="F:pyridoxal phosphate binding"/>
    <property type="evidence" value="ECO:0007669"/>
    <property type="project" value="InterPro"/>
</dbReference>
<dbReference type="Proteomes" id="UP000216024">
    <property type="component" value="Unassembled WGS sequence"/>
</dbReference>
<dbReference type="PANTHER" id="PTHR48078">
    <property type="entry name" value="THREONINE DEHYDRATASE, MITOCHONDRIAL-RELATED"/>
    <property type="match status" value="1"/>
</dbReference>
<feature type="domain" description="Tryptophan synthase beta chain-like PALP" evidence="4">
    <location>
        <begin position="70"/>
        <end position="367"/>
    </location>
</feature>
<dbReference type="GO" id="GO:0009097">
    <property type="term" value="P:isoleucine biosynthetic process"/>
    <property type="evidence" value="ECO:0007669"/>
    <property type="project" value="TreeGrafter"/>
</dbReference>
<accession>A0A267MNW5</accession>
<dbReference type="GO" id="GO:0003941">
    <property type="term" value="F:L-serine ammonia-lyase activity"/>
    <property type="evidence" value="ECO:0007669"/>
    <property type="project" value="TreeGrafter"/>
</dbReference>
<keyword evidence="3" id="KW-0456">Lyase</keyword>
<comment type="cofactor">
    <cofactor evidence="1">
        <name>pyridoxal 5'-phosphate</name>
        <dbReference type="ChEBI" id="CHEBI:597326"/>
    </cofactor>
</comment>
<evidence type="ECO:0000259" key="4">
    <source>
        <dbReference type="Pfam" id="PF00291"/>
    </source>
</evidence>
<dbReference type="PANTHER" id="PTHR48078:SF6">
    <property type="entry name" value="L-THREONINE DEHYDRATASE CATABOLIC TDCB"/>
    <property type="match status" value="1"/>
</dbReference>
<dbReference type="InterPro" id="IPR001926">
    <property type="entry name" value="TrpB-like_PALP"/>
</dbReference>
<comment type="caution">
    <text evidence="5">The sequence shown here is derived from an EMBL/GenBank/DDBJ whole genome shotgun (WGS) entry which is preliminary data.</text>
</comment>
<evidence type="ECO:0000313" key="6">
    <source>
        <dbReference type="Proteomes" id="UP000216024"/>
    </source>
</evidence>
<dbReference type="CDD" id="cd01563">
    <property type="entry name" value="Thr-synth_1"/>
    <property type="match status" value="1"/>
</dbReference>
<gene>
    <name evidence="5" type="ORF">CCE28_05965</name>
</gene>
<dbReference type="InterPro" id="IPR000634">
    <property type="entry name" value="Ser/Thr_deHydtase_PyrdxlP-BS"/>
</dbReference>
<keyword evidence="2" id="KW-0663">Pyridoxal phosphate</keyword>
<dbReference type="SUPFAM" id="SSF53686">
    <property type="entry name" value="Tryptophan synthase beta subunit-like PLP-dependent enzymes"/>
    <property type="match status" value="1"/>
</dbReference>
<proteinExistence type="predicted"/>
<evidence type="ECO:0000256" key="3">
    <source>
        <dbReference type="ARBA" id="ARBA00023239"/>
    </source>
</evidence>
<dbReference type="Gene3D" id="3.40.50.1100">
    <property type="match status" value="2"/>
</dbReference>
<dbReference type="RefSeq" id="WP_095131956.1">
    <property type="nucleotide sequence ID" value="NZ_NIBG01000003.1"/>
</dbReference>
<evidence type="ECO:0000256" key="2">
    <source>
        <dbReference type="ARBA" id="ARBA00022898"/>
    </source>
</evidence>
<evidence type="ECO:0000256" key="1">
    <source>
        <dbReference type="ARBA" id="ARBA00001933"/>
    </source>
</evidence>
<organism evidence="5 6">
    <name type="scientific">Anaeromicrobium sediminis</name>
    <dbReference type="NCBI Taxonomy" id="1478221"/>
    <lineage>
        <taxon>Bacteria</taxon>
        <taxon>Bacillati</taxon>
        <taxon>Bacillota</taxon>
        <taxon>Clostridia</taxon>
        <taxon>Peptostreptococcales</taxon>
        <taxon>Thermotaleaceae</taxon>
        <taxon>Anaeromicrobium</taxon>
    </lineage>
</organism>
<dbReference type="GO" id="GO:0006567">
    <property type="term" value="P:L-threonine catabolic process"/>
    <property type="evidence" value="ECO:0007669"/>
    <property type="project" value="TreeGrafter"/>
</dbReference>
<evidence type="ECO:0000313" key="5">
    <source>
        <dbReference type="EMBL" id="PAB60440.1"/>
    </source>
</evidence>
<reference evidence="5 6" key="1">
    <citation type="submission" date="2017-06" db="EMBL/GenBank/DDBJ databases">
        <title>Draft genome sequence of anaerobic fermentative bacterium Anaeromicrobium sediminis DY2726D isolated from West Pacific Ocean sediments.</title>
        <authorList>
            <person name="Zeng X."/>
        </authorList>
    </citation>
    <scope>NUCLEOTIDE SEQUENCE [LARGE SCALE GENOMIC DNA]</scope>
    <source>
        <strain evidence="5 6">DY2726D</strain>
    </source>
</reference>
<dbReference type="OrthoDB" id="9778118at2"/>
<dbReference type="GO" id="GO:0006565">
    <property type="term" value="P:L-serine catabolic process"/>
    <property type="evidence" value="ECO:0007669"/>
    <property type="project" value="TreeGrafter"/>
</dbReference>
<keyword evidence="6" id="KW-1185">Reference proteome</keyword>
<dbReference type="InterPro" id="IPR036052">
    <property type="entry name" value="TrpB-like_PALP_sf"/>
</dbReference>
<dbReference type="AlphaFoldDB" id="A0A267MNW5"/>
<dbReference type="GO" id="GO:0004794">
    <property type="term" value="F:threonine deaminase activity"/>
    <property type="evidence" value="ECO:0007669"/>
    <property type="project" value="TreeGrafter"/>
</dbReference>